<dbReference type="GeneID" id="37041120"/>
<dbReference type="Proteomes" id="UP000245768">
    <property type="component" value="Unassembled WGS sequence"/>
</dbReference>
<dbReference type="SUPFAM" id="SSF140984">
    <property type="entry name" value="PTPA-like"/>
    <property type="match status" value="1"/>
</dbReference>
<evidence type="ECO:0000256" key="4">
    <source>
        <dbReference type="ARBA" id="ARBA00022490"/>
    </source>
</evidence>
<evidence type="ECO:0000256" key="2">
    <source>
        <dbReference type="ARBA" id="ARBA00004496"/>
    </source>
</evidence>
<dbReference type="GO" id="GO:0007052">
    <property type="term" value="P:mitotic spindle organization"/>
    <property type="evidence" value="ECO:0007669"/>
    <property type="project" value="TreeGrafter"/>
</dbReference>
<sequence>MTASASTSRSPLATLGPQSLPALAPIDPSSVSRVDGEAVKRIESDEDVHRWKASVAHEHIVLFASRLCEAAVGLPTRAKPPRGEARTTPITSIIELLDKLSGWIDDIAPRAGPQRFGNLAFRDWGAKLEAESASLHRRLLPEQLHGFIPELQSYLIGGFGSWIRLDYGSGHELSFVAWLCFLDRLAFFSQPALSNPEHLVKPQQSESDLALLVFPRYLALAWKLQDAYGLEPAGSHGVWGLDDYHFLPYAIGAAQLRLQHTYTPLQTSRPSHRPAPAPAPTPEGLLAFIPAQSSSSSSSSSDPRASKEEQAPPFANLYTSSIARIHAKKRGPFFEHSPILNDVATTVPNWVKVHQGMLKMWDAECLGKRPVVQHFVFGRVGFVWEGQGEASPRKEEQKAAAPQITKSAGMPAPTGAPWAATAAPLTAAALPPPLSRPRPLGTAAGIRGADLSPMTRAPAAGVATLASTGSAAASSSPFGRLSRPTTTGPLSKGTPPPTTTTQRKQ</sequence>
<dbReference type="InterPro" id="IPR043170">
    <property type="entry name" value="PTPA_C_lid"/>
</dbReference>
<protein>
    <recommendedName>
        <fullName evidence="7">Serine/threonine-protein phosphatase 2A activator</fullName>
        <ecNumber evidence="7">5.2.1.8</ecNumber>
    </recommendedName>
    <alternativeName>
        <fullName evidence="7">Phosphotyrosyl phosphatase activator</fullName>
    </alternativeName>
</protein>
<dbReference type="InterPro" id="IPR037218">
    <property type="entry name" value="PTPA_sf"/>
</dbReference>
<proteinExistence type="inferred from homology"/>
<evidence type="ECO:0000313" key="10">
    <source>
        <dbReference type="Proteomes" id="UP000245768"/>
    </source>
</evidence>
<dbReference type="GO" id="GO:0005737">
    <property type="term" value="C:cytoplasm"/>
    <property type="evidence" value="ECO:0007669"/>
    <property type="project" value="UniProtKB-SubCell"/>
</dbReference>
<feature type="region of interest" description="Disordered" evidence="8">
    <location>
        <begin position="265"/>
        <end position="284"/>
    </location>
</feature>
<feature type="compositionally biased region" description="Low complexity" evidence="8">
    <location>
        <begin position="484"/>
        <end position="493"/>
    </location>
</feature>
<dbReference type="GO" id="GO:0008160">
    <property type="term" value="F:protein tyrosine phosphatase activator activity"/>
    <property type="evidence" value="ECO:0007669"/>
    <property type="project" value="TreeGrafter"/>
</dbReference>
<organism evidence="9 10">
    <name type="scientific">Acaromyces ingoldii</name>
    <dbReference type="NCBI Taxonomy" id="215250"/>
    <lineage>
        <taxon>Eukaryota</taxon>
        <taxon>Fungi</taxon>
        <taxon>Dikarya</taxon>
        <taxon>Basidiomycota</taxon>
        <taxon>Ustilaginomycotina</taxon>
        <taxon>Exobasidiomycetes</taxon>
        <taxon>Exobasidiales</taxon>
        <taxon>Cryptobasidiaceae</taxon>
        <taxon>Acaromyces</taxon>
    </lineage>
</organism>
<evidence type="ECO:0000256" key="3">
    <source>
        <dbReference type="ARBA" id="ARBA00011019"/>
    </source>
</evidence>
<feature type="compositionally biased region" description="Low complexity" evidence="8">
    <location>
        <begin position="411"/>
        <end position="429"/>
    </location>
</feature>
<comment type="function">
    <text evidence="7">PPIases accelerate the folding of proteins. It catalyzes the cis-trans isomerization of proline imidic peptide bonds in oligopeptides.</text>
</comment>
<keyword evidence="5 7" id="KW-0697">Rotamase</keyword>
<evidence type="ECO:0000256" key="8">
    <source>
        <dbReference type="SAM" id="MobiDB-lite"/>
    </source>
</evidence>
<dbReference type="RefSeq" id="XP_025377023.1">
    <property type="nucleotide sequence ID" value="XM_025519204.1"/>
</dbReference>
<feature type="region of interest" description="Disordered" evidence="8">
    <location>
        <begin position="292"/>
        <end position="313"/>
    </location>
</feature>
<feature type="compositionally biased region" description="Low complexity" evidence="8">
    <location>
        <begin position="464"/>
        <end position="476"/>
    </location>
</feature>
<feature type="region of interest" description="Disordered" evidence="8">
    <location>
        <begin position="1"/>
        <end position="20"/>
    </location>
</feature>
<feature type="region of interest" description="Disordered" evidence="8">
    <location>
        <begin position="387"/>
        <end position="449"/>
    </location>
</feature>
<dbReference type="STRING" id="215250.A0A316YQ02"/>
<dbReference type="GO" id="GO:0000159">
    <property type="term" value="C:protein phosphatase type 2A complex"/>
    <property type="evidence" value="ECO:0007669"/>
    <property type="project" value="TreeGrafter"/>
</dbReference>
<comment type="catalytic activity">
    <reaction evidence="1 7">
        <text>[protein]-peptidylproline (omega=180) = [protein]-peptidylproline (omega=0)</text>
        <dbReference type="Rhea" id="RHEA:16237"/>
        <dbReference type="Rhea" id="RHEA-COMP:10747"/>
        <dbReference type="Rhea" id="RHEA-COMP:10748"/>
        <dbReference type="ChEBI" id="CHEBI:83833"/>
        <dbReference type="ChEBI" id="CHEBI:83834"/>
        <dbReference type="EC" id="5.2.1.8"/>
    </reaction>
</comment>
<evidence type="ECO:0000313" key="9">
    <source>
        <dbReference type="EMBL" id="PWN89825.1"/>
    </source>
</evidence>
<dbReference type="Pfam" id="PF03095">
    <property type="entry name" value="PTPA"/>
    <property type="match status" value="1"/>
</dbReference>
<evidence type="ECO:0000256" key="7">
    <source>
        <dbReference type="RuleBase" id="RU361210"/>
    </source>
</evidence>
<dbReference type="Gene3D" id="1.20.120.1150">
    <property type="match status" value="1"/>
</dbReference>
<dbReference type="EMBL" id="KZ819636">
    <property type="protein sequence ID" value="PWN89825.1"/>
    <property type="molecule type" value="Genomic_DNA"/>
</dbReference>
<comment type="subcellular location">
    <subcellularLocation>
        <location evidence="2 7">Cytoplasm</location>
    </subcellularLocation>
</comment>
<feature type="compositionally biased region" description="Polar residues" evidence="8">
    <location>
        <begin position="1"/>
        <end position="11"/>
    </location>
</feature>
<evidence type="ECO:0000256" key="1">
    <source>
        <dbReference type="ARBA" id="ARBA00000971"/>
    </source>
</evidence>
<dbReference type="PANTHER" id="PTHR10012">
    <property type="entry name" value="SERINE/THREONINE-PROTEIN PHOSPHATASE 2A REGULATORY SUBUNIT B"/>
    <property type="match status" value="1"/>
</dbReference>
<dbReference type="InterPro" id="IPR004327">
    <property type="entry name" value="Phstyr_phstse_ac"/>
</dbReference>
<dbReference type="PANTHER" id="PTHR10012:SF0">
    <property type="entry name" value="SERINE_THREONINE-PROTEIN PHOSPHATASE 2A ACTIVATOR"/>
    <property type="match status" value="1"/>
</dbReference>
<keyword evidence="6 7" id="KW-0413">Isomerase</keyword>
<dbReference type="CDD" id="cd04087">
    <property type="entry name" value="PTPA"/>
    <property type="match status" value="1"/>
</dbReference>
<dbReference type="EC" id="5.2.1.8" evidence="7"/>
<evidence type="ECO:0000256" key="5">
    <source>
        <dbReference type="ARBA" id="ARBA00023110"/>
    </source>
</evidence>
<dbReference type="InParanoid" id="A0A316YQ02"/>
<dbReference type="GO" id="GO:0005634">
    <property type="term" value="C:nucleus"/>
    <property type="evidence" value="ECO:0007669"/>
    <property type="project" value="TreeGrafter"/>
</dbReference>
<dbReference type="OrthoDB" id="16120at2759"/>
<feature type="region of interest" description="Disordered" evidence="8">
    <location>
        <begin position="464"/>
        <end position="505"/>
    </location>
</feature>
<evidence type="ECO:0000256" key="6">
    <source>
        <dbReference type="ARBA" id="ARBA00023235"/>
    </source>
</evidence>
<keyword evidence="4 7" id="KW-0963">Cytoplasm</keyword>
<comment type="similarity">
    <text evidence="3 7">Belongs to the PTPA-type PPIase family.</text>
</comment>
<name>A0A316YQ02_9BASI</name>
<accession>A0A316YQ02</accession>
<dbReference type="GO" id="GO:0003755">
    <property type="term" value="F:peptidyl-prolyl cis-trans isomerase activity"/>
    <property type="evidence" value="ECO:0007669"/>
    <property type="project" value="UniProtKB-KW"/>
</dbReference>
<reference evidence="9 10" key="1">
    <citation type="journal article" date="2018" name="Mol. Biol. Evol.">
        <title>Broad Genomic Sampling Reveals a Smut Pathogenic Ancestry of the Fungal Clade Ustilaginomycotina.</title>
        <authorList>
            <person name="Kijpornyongpan T."/>
            <person name="Mondo S.J."/>
            <person name="Barry K."/>
            <person name="Sandor L."/>
            <person name="Lee J."/>
            <person name="Lipzen A."/>
            <person name="Pangilinan J."/>
            <person name="LaButti K."/>
            <person name="Hainaut M."/>
            <person name="Henrissat B."/>
            <person name="Grigoriev I.V."/>
            <person name="Spatafora J.W."/>
            <person name="Aime M.C."/>
        </authorList>
    </citation>
    <scope>NUCLEOTIDE SEQUENCE [LARGE SCALE GENOMIC DNA]</scope>
    <source>
        <strain evidence="9 10">MCA 4198</strain>
    </source>
</reference>
<gene>
    <name evidence="9" type="ORF">FA10DRAFT_240277</name>
</gene>
<keyword evidence="10" id="KW-1185">Reference proteome</keyword>
<dbReference type="AlphaFoldDB" id="A0A316YQ02"/>